<evidence type="ECO:0000256" key="5">
    <source>
        <dbReference type="SAM" id="MobiDB-lite"/>
    </source>
</evidence>
<dbReference type="Proteomes" id="UP000566819">
    <property type="component" value="Unassembled WGS sequence"/>
</dbReference>
<organism evidence="7 8">
    <name type="scientific">Cudoniella acicularis</name>
    <dbReference type="NCBI Taxonomy" id="354080"/>
    <lineage>
        <taxon>Eukaryota</taxon>
        <taxon>Fungi</taxon>
        <taxon>Dikarya</taxon>
        <taxon>Ascomycota</taxon>
        <taxon>Pezizomycotina</taxon>
        <taxon>Leotiomycetes</taxon>
        <taxon>Helotiales</taxon>
        <taxon>Tricladiaceae</taxon>
        <taxon>Cudoniella</taxon>
    </lineage>
</organism>
<dbReference type="GO" id="GO:0000324">
    <property type="term" value="C:fungal-type vacuole"/>
    <property type="evidence" value="ECO:0007669"/>
    <property type="project" value="TreeGrafter"/>
</dbReference>
<proteinExistence type="predicted"/>
<evidence type="ECO:0000256" key="1">
    <source>
        <dbReference type="ARBA" id="ARBA00004141"/>
    </source>
</evidence>
<dbReference type="OrthoDB" id="1844152at2759"/>
<dbReference type="PANTHER" id="PTHR31465">
    <property type="entry name" value="PROTEIN RTA1-RELATED"/>
    <property type="match status" value="1"/>
</dbReference>
<dbReference type="PANTHER" id="PTHR31465:SF11">
    <property type="entry name" value="DOMAIN PROTEIN, PUTATIVE (AFU_ORTHOLOGUE AFUA_3G10770)-RELATED"/>
    <property type="match status" value="1"/>
</dbReference>
<feature type="region of interest" description="Disordered" evidence="5">
    <location>
        <begin position="79"/>
        <end position="102"/>
    </location>
</feature>
<dbReference type="EMBL" id="JAAMPI010001861">
    <property type="protein sequence ID" value="KAF4622698.1"/>
    <property type="molecule type" value="Genomic_DNA"/>
</dbReference>
<evidence type="ECO:0000256" key="2">
    <source>
        <dbReference type="ARBA" id="ARBA00022692"/>
    </source>
</evidence>
<dbReference type="AlphaFoldDB" id="A0A8H4R5C4"/>
<feature type="transmembrane region" description="Helical" evidence="6">
    <location>
        <begin position="43"/>
        <end position="63"/>
    </location>
</feature>
<evidence type="ECO:0000256" key="6">
    <source>
        <dbReference type="SAM" id="Phobius"/>
    </source>
</evidence>
<keyword evidence="4 6" id="KW-0472">Membrane</keyword>
<dbReference type="InterPro" id="IPR007568">
    <property type="entry name" value="RTA1"/>
</dbReference>
<protein>
    <submittedName>
        <fullName evidence="7">Uncharacterized protein</fullName>
    </submittedName>
</protein>
<reference evidence="7 8" key="1">
    <citation type="submission" date="2020-03" db="EMBL/GenBank/DDBJ databases">
        <title>Draft Genome Sequence of Cudoniella acicularis.</title>
        <authorList>
            <person name="Buettner E."/>
            <person name="Kellner H."/>
        </authorList>
    </citation>
    <scope>NUCLEOTIDE SEQUENCE [LARGE SCALE GENOMIC DNA]</scope>
    <source>
        <strain evidence="7 8">DSM 108380</strain>
    </source>
</reference>
<keyword evidence="8" id="KW-1185">Reference proteome</keyword>
<evidence type="ECO:0000256" key="3">
    <source>
        <dbReference type="ARBA" id="ARBA00022989"/>
    </source>
</evidence>
<name>A0A8H4R5C4_9HELO</name>
<dbReference type="PROSITE" id="PS51257">
    <property type="entry name" value="PROKAR_LIPOPROTEIN"/>
    <property type="match status" value="1"/>
</dbReference>
<gene>
    <name evidence="7" type="ORF">G7Y89_g14330</name>
</gene>
<accession>A0A8H4R5C4</accession>
<evidence type="ECO:0000256" key="4">
    <source>
        <dbReference type="ARBA" id="ARBA00023136"/>
    </source>
</evidence>
<dbReference type="Pfam" id="PF04479">
    <property type="entry name" value="RTA1"/>
    <property type="match status" value="1"/>
</dbReference>
<evidence type="ECO:0000313" key="7">
    <source>
        <dbReference type="EMBL" id="KAF4622698.1"/>
    </source>
</evidence>
<evidence type="ECO:0000313" key="8">
    <source>
        <dbReference type="Proteomes" id="UP000566819"/>
    </source>
</evidence>
<comment type="subcellular location">
    <subcellularLocation>
        <location evidence="1">Membrane</location>
        <topology evidence="1">Multi-pass membrane protein</topology>
    </subcellularLocation>
</comment>
<comment type="caution">
    <text evidence="7">The sequence shown here is derived from an EMBL/GenBank/DDBJ whole genome shotgun (WGS) entry which is preliminary data.</text>
</comment>
<sequence length="102" mass="11080">MNSTLLKKLSGAMILAIACMVARGVYRTIKLLQGWEGYLSTTEAYVIALDGSMIIALVALNVCNPGELLQQARKEKEMERPILKKMSSDEGVKSEMSDGSAV</sequence>
<feature type="compositionally biased region" description="Basic and acidic residues" evidence="5">
    <location>
        <begin position="79"/>
        <end position="96"/>
    </location>
</feature>
<keyword evidence="2 6" id="KW-0812">Transmembrane</keyword>
<keyword evidence="3 6" id="KW-1133">Transmembrane helix</keyword>
<dbReference type="GO" id="GO:0005886">
    <property type="term" value="C:plasma membrane"/>
    <property type="evidence" value="ECO:0007669"/>
    <property type="project" value="TreeGrafter"/>
</dbReference>